<dbReference type="InterPro" id="IPR008593">
    <property type="entry name" value="Dam_MeTrfase"/>
</dbReference>
<dbReference type="EMBL" id="JAMDGY010000009">
    <property type="protein sequence ID" value="MDD0989292.1"/>
    <property type="molecule type" value="Genomic_DNA"/>
</dbReference>
<reference evidence="1 2" key="1">
    <citation type="submission" date="2022-05" db="EMBL/GenBank/DDBJ databases">
        <title>Novel Pseudomonas spp. Isolated from a Rainbow Trout Aquaculture Facility.</title>
        <authorList>
            <person name="Testerman T."/>
            <person name="Graf J."/>
        </authorList>
    </citation>
    <scope>NUCLEOTIDE SEQUENCE [LARGE SCALE GENOMIC DNA]</scope>
    <source>
        <strain evidence="1 2">ID681</strain>
    </source>
</reference>
<comment type="caution">
    <text evidence="1">The sequence shown here is derived from an EMBL/GenBank/DDBJ whole genome shotgun (WGS) entry which is preliminary data.</text>
</comment>
<evidence type="ECO:0000313" key="2">
    <source>
        <dbReference type="Proteomes" id="UP001148203"/>
    </source>
</evidence>
<evidence type="ECO:0000313" key="1">
    <source>
        <dbReference type="EMBL" id="MDD0989292.1"/>
    </source>
</evidence>
<keyword evidence="2" id="KW-1185">Reference proteome</keyword>
<gene>
    <name evidence="1" type="ORF">M5G11_01925</name>
</gene>
<sequence length="162" mass="17301">MSEHENCIGASDDWYTPPFIFDALALKFDLDPCSPGANHWVPAEQVITAQEDGLSRDWNGLVWMNPPFGGRNGQVPWLEKFIAHGNGIALVAARTSAGWFHDLAPQCDGLLFPKGKTKFVRPDGSIGGSPGTGVVLLAMGETACSALRASGLGMYLEIQDAA</sequence>
<dbReference type="Pfam" id="PF05869">
    <property type="entry name" value="Dam"/>
    <property type="match status" value="1"/>
</dbReference>
<name>A0ABT5NME9_9PSED</name>
<organism evidence="1 2">
    <name type="scientific">Pseudomonas fontis</name>
    <dbReference type="NCBI Taxonomy" id="2942633"/>
    <lineage>
        <taxon>Bacteria</taxon>
        <taxon>Pseudomonadati</taxon>
        <taxon>Pseudomonadota</taxon>
        <taxon>Gammaproteobacteria</taxon>
        <taxon>Pseudomonadales</taxon>
        <taxon>Pseudomonadaceae</taxon>
        <taxon>Pseudomonas</taxon>
    </lineage>
</organism>
<dbReference type="RefSeq" id="WP_273911316.1">
    <property type="nucleotide sequence ID" value="NZ_JAMDGX010000040.1"/>
</dbReference>
<accession>A0ABT5NME9</accession>
<dbReference type="Proteomes" id="UP001148203">
    <property type="component" value="Unassembled WGS sequence"/>
</dbReference>
<proteinExistence type="predicted"/>
<protein>
    <submittedName>
        <fullName evidence="1">Phage N-6-adenine-methyltransferase</fullName>
    </submittedName>
</protein>